<protein>
    <submittedName>
        <fullName evidence="2">Unkown protein</fullName>
    </submittedName>
</protein>
<feature type="region of interest" description="Disordered" evidence="1">
    <location>
        <begin position="13"/>
        <end position="68"/>
    </location>
</feature>
<evidence type="ECO:0000313" key="2">
    <source>
        <dbReference type="EMBL" id="BAN21343.1"/>
    </source>
</evidence>
<organism evidence="2">
    <name type="scientific">Riptortus pedestris</name>
    <name type="common">Bean bug</name>
    <dbReference type="NCBI Taxonomy" id="329032"/>
    <lineage>
        <taxon>Eukaryota</taxon>
        <taxon>Metazoa</taxon>
        <taxon>Ecdysozoa</taxon>
        <taxon>Arthropoda</taxon>
        <taxon>Hexapoda</taxon>
        <taxon>Insecta</taxon>
        <taxon>Pterygota</taxon>
        <taxon>Neoptera</taxon>
        <taxon>Paraneoptera</taxon>
        <taxon>Hemiptera</taxon>
        <taxon>Heteroptera</taxon>
        <taxon>Panheteroptera</taxon>
        <taxon>Pentatomomorpha</taxon>
        <taxon>Coreoidea</taxon>
        <taxon>Alydidae</taxon>
        <taxon>Riptortus</taxon>
    </lineage>
</organism>
<proteinExistence type="evidence at transcript level"/>
<accession>R4WE08</accession>
<feature type="compositionally biased region" description="Pro residues" evidence="1">
    <location>
        <begin position="53"/>
        <end position="64"/>
    </location>
</feature>
<reference evidence="2" key="1">
    <citation type="journal article" date="2013" name="PLoS ONE">
        <title>Gene expression in gut symbiotic organ of stinkbug affected by extracellular bacterial symbiont.</title>
        <authorList>
            <person name="Futahashi R."/>
            <person name="Tanaka K."/>
            <person name="Tanahashi M."/>
            <person name="Nikoh N."/>
            <person name="Kikuchi Y."/>
            <person name="Lee B.L."/>
            <person name="Fukatsu T."/>
        </authorList>
    </citation>
    <scope>NUCLEOTIDE SEQUENCE</scope>
    <source>
        <tissue evidence="2">Midgut</tissue>
    </source>
</reference>
<sequence>MFLTEDGRLLKLSKNGTTMVPVEEPKQTPAQPHRVKAEKELENKIKELQIIEKPPPVEEAPSPPRNEEIKKSYPIKKHVVTRIENIISAINRDNKKDPQEKYKCVSKALMKELSLSLKLLNMLGSNQEIFSPSSEDSPDSDETQQYVVPEILVSQDSPRVGAMDGCNQSDTDRFLSKRVESRYTAQRAGKLAWHWGDGAVISGACDATRQIETVVGPSGRREGLIGSIIQGGRNSRPWRKNGVSGLLGFRKDQDPTGIRLLHNIYKPEVGSKDIGNQKNYSKYPYLNNQSTPKPEYQNNINVRSERNNLEAEKRNHSIKNQYKRDVLFKSEYTRNAPNCKGKINRWKSRDLKTNGTFRTLSLPDFNRILSLSVQGLRKAKSCGDRSFRAMSSNSFSISLKSLFDREQVYNLSGSHKQNLCNTRPKDGATLVKLTHYGSDRDNRNILPGMKSVDQWKQYWEEKHTENSDTEFGKGCSLELTGIVDRGKAIFEGTSATEIPDIKLFDESKEQKNPYKEMDDLENANEIQNSLAGLRELQKSPCVLTPSPVSNKTAFQKAKDMFEGNYNPKETNEEKDNRRKSISERFHVSSLSRDIQSGATPKLLGVPNRLPAVASLGSVYQSQYPHIPISPSRPRYYSTETDHHLFPSWDIVLHSDPNYV</sequence>
<feature type="compositionally biased region" description="Basic and acidic residues" evidence="1">
    <location>
        <begin position="35"/>
        <end position="50"/>
    </location>
</feature>
<dbReference type="EMBL" id="AK418128">
    <property type="protein sequence ID" value="BAN21343.1"/>
    <property type="molecule type" value="mRNA"/>
</dbReference>
<name>R4WE08_RIPPE</name>
<dbReference type="AlphaFoldDB" id="R4WE08"/>
<feature type="compositionally biased region" description="Basic and acidic residues" evidence="1">
    <location>
        <begin position="569"/>
        <end position="579"/>
    </location>
</feature>
<feature type="region of interest" description="Disordered" evidence="1">
    <location>
        <begin position="559"/>
        <end position="579"/>
    </location>
</feature>
<evidence type="ECO:0000256" key="1">
    <source>
        <dbReference type="SAM" id="MobiDB-lite"/>
    </source>
</evidence>